<feature type="region of interest" description="Disordered" evidence="3">
    <location>
        <begin position="87"/>
        <end position="106"/>
    </location>
</feature>
<dbReference type="Gene3D" id="1.20.1600.10">
    <property type="entry name" value="Outer membrane efflux proteins (OEP)"/>
    <property type="match status" value="1"/>
</dbReference>
<feature type="region of interest" description="Disordered" evidence="3">
    <location>
        <begin position="1"/>
        <end position="31"/>
    </location>
</feature>
<dbReference type="InterPro" id="IPR003423">
    <property type="entry name" value="OMP_efflux"/>
</dbReference>
<name>A0A8B6XC68_9BURK</name>
<organism evidence="5 6">
    <name type="scientific">Derxia gummosa DSM 723</name>
    <dbReference type="NCBI Taxonomy" id="1121388"/>
    <lineage>
        <taxon>Bacteria</taxon>
        <taxon>Pseudomonadati</taxon>
        <taxon>Pseudomonadota</taxon>
        <taxon>Betaproteobacteria</taxon>
        <taxon>Burkholderiales</taxon>
        <taxon>Alcaligenaceae</taxon>
        <taxon>Derxia</taxon>
    </lineage>
</organism>
<dbReference type="Gene3D" id="2.20.200.10">
    <property type="entry name" value="Outer membrane efflux proteins (OEP)"/>
    <property type="match status" value="1"/>
</dbReference>
<keyword evidence="4" id="KW-1133">Transmembrane helix</keyword>
<evidence type="ECO:0000256" key="1">
    <source>
        <dbReference type="ARBA" id="ARBA00007613"/>
    </source>
</evidence>
<dbReference type="OrthoDB" id="9770517at2"/>
<evidence type="ECO:0000256" key="4">
    <source>
        <dbReference type="SAM" id="Phobius"/>
    </source>
</evidence>
<keyword evidence="2" id="KW-0564">Palmitate</keyword>
<keyword evidence="2 4" id="KW-0812">Transmembrane</keyword>
<evidence type="ECO:0000313" key="6">
    <source>
        <dbReference type="RefSeq" id="WP_156924341.1"/>
    </source>
</evidence>
<keyword evidence="2" id="KW-0449">Lipoprotein</keyword>
<keyword evidence="5" id="KW-1185">Reference proteome</keyword>
<keyword evidence="2" id="KW-1134">Transmembrane beta strand</keyword>
<sequence length="544" mass="56416">MTQTTAPRRAPGIGARHPHAPAPAAPARPGEVRGARPFAPLALALAALLALGGCAGLARSGYERPALAVPSRWSGANACTAAGCGRDPAGQGGAAPTATTAATAPPTATIPGLAPDDSGNARLARASEVPALALDGWWRDLGDPALDGLIDRLLVRNNDLAAATQRVRQARLSAGLQADALVPAASASLSGTRGRSLSGQGRTRSNAASASLAWEADLWGRLAASRDAADWEARATDADRAATALSLVGTAASLWLDLGYVNERIALGEANIANARRVLELVQLQYRAGSVSSLEVDEARQTLAALEAAQTSWLLERDQDRHAFSILLDLAPGADANPWAAEPRRLPEAALPAIPAGLPAELLARRPDLAAAEARLRSTLASADATRLGYYPRFSLTGTLGGSSAALADVLANPVATLGAGLTLPFLQQTERQLAVASGRAAYAEAVASFRQSFLSALADVEDALSARAQYEARARPLEESLAAARRAEAAYELRYRAGSVALRTWLDAQRTRRDAEAALAANRLDRLLNRIALHQALGGRAGG</sequence>
<proteinExistence type="inferred from homology"/>
<dbReference type="PANTHER" id="PTHR30203">
    <property type="entry name" value="OUTER MEMBRANE CATION EFFLUX PROTEIN"/>
    <property type="match status" value="1"/>
</dbReference>
<feature type="compositionally biased region" description="Low complexity" evidence="3">
    <location>
        <begin position="94"/>
        <end position="106"/>
    </location>
</feature>
<dbReference type="GO" id="GO:0015562">
    <property type="term" value="F:efflux transmembrane transporter activity"/>
    <property type="evidence" value="ECO:0007669"/>
    <property type="project" value="InterPro"/>
</dbReference>
<dbReference type="SUPFAM" id="SSF56954">
    <property type="entry name" value="Outer membrane efflux proteins (OEP)"/>
    <property type="match status" value="1"/>
</dbReference>
<dbReference type="PANTHER" id="PTHR30203:SF32">
    <property type="entry name" value="CATION EFFLUX SYSTEM PROTEIN CUSC"/>
    <property type="match status" value="1"/>
</dbReference>
<dbReference type="GO" id="GO:0005886">
    <property type="term" value="C:plasma membrane"/>
    <property type="evidence" value="ECO:0007669"/>
    <property type="project" value="UniProtKB-SubCell"/>
</dbReference>
<comment type="similarity">
    <text evidence="1 2">Belongs to the outer membrane factor (OMF) (TC 1.B.17) family.</text>
</comment>
<keyword evidence="2 4" id="KW-0472">Membrane</keyword>
<evidence type="ECO:0000256" key="3">
    <source>
        <dbReference type="SAM" id="MobiDB-lite"/>
    </source>
</evidence>
<dbReference type="Pfam" id="PF02321">
    <property type="entry name" value="OEP"/>
    <property type="match status" value="2"/>
</dbReference>
<reference evidence="6" key="1">
    <citation type="submission" date="2025-08" db="UniProtKB">
        <authorList>
            <consortium name="RefSeq"/>
        </authorList>
    </citation>
    <scope>IDENTIFICATION</scope>
</reference>
<feature type="transmembrane region" description="Helical" evidence="4">
    <location>
        <begin position="38"/>
        <end position="58"/>
    </location>
</feature>
<protein>
    <submittedName>
        <fullName evidence="6">Efflux transporter outer membrane subunit</fullName>
    </submittedName>
</protein>
<dbReference type="InterPro" id="IPR010131">
    <property type="entry name" value="MdtP/NodT-like"/>
</dbReference>
<dbReference type="RefSeq" id="WP_156924341.1">
    <property type="nucleotide sequence ID" value="NZ_AXWS01000008.1"/>
</dbReference>
<dbReference type="AlphaFoldDB" id="A0A8B6XC68"/>
<accession>A0A8B6XC68</accession>
<evidence type="ECO:0000313" key="5">
    <source>
        <dbReference type="Proteomes" id="UP000675920"/>
    </source>
</evidence>
<dbReference type="NCBIfam" id="TIGR01845">
    <property type="entry name" value="outer_NodT"/>
    <property type="match status" value="1"/>
</dbReference>
<comment type="subcellular location">
    <subcellularLocation>
        <location evidence="2">Cell membrane</location>
        <topology evidence="2">Lipid-anchor</topology>
    </subcellularLocation>
</comment>
<evidence type="ECO:0000256" key="2">
    <source>
        <dbReference type="RuleBase" id="RU362097"/>
    </source>
</evidence>
<dbReference type="Proteomes" id="UP000675920">
    <property type="component" value="Unplaced"/>
</dbReference>